<evidence type="ECO:0000256" key="2">
    <source>
        <dbReference type="SAM" id="Phobius"/>
    </source>
</evidence>
<name>A0A9J6RLT6_9GAMM</name>
<evidence type="ECO:0000313" key="4">
    <source>
        <dbReference type="Proteomes" id="UP001069090"/>
    </source>
</evidence>
<dbReference type="RefSeq" id="WP_258331623.1">
    <property type="nucleotide sequence ID" value="NZ_JAPTGG010000007.1"/>
</dbReference>
<keyword evidence="2" id="KW-0812">Transmembrane</keyword>
<evidence type="ECO:0000256" key="1">
    <source>
        <dbReference type="SAM" id="Coils"/>
    </source>
</evidence>
<dbReference type="Pfam" id="PF05137">
    <property type="entry name" value="PilN"/>
    <property type="match status" value="1"/>
</dbReference>
<dbReference type="InterPro" id="IPR007813">
    <property type="entry name" value="PilN"/>
</dbReference>
<sequence length="201" mass="22807">MQHINFVSQLDRVVEPPFSARQQAGLLAALMVLLVLVYAGLLWQQAGLNQDLQQRRAEQAELVKVVDALNAKKQAAENNSSLINELASLESAIRFRRQLLASIDPDDQYQQKGFSEHLNGLARQQLQGLWFTEIILGKQGGQMALVGYTLKPEYLPQYVQRLSQEQVFNGQQFNVLRMAQAEKQRNALRFEMRAAAKDEKL</sequence>
<keyword evidence="4" id="KW-1185">Reference proteome</keyword>
<comment type="caution">
    <text evidence="3">The sequence shown here is derived from an EMBL/GenBank/DDBJ whole genome shotgun (WGS) entry which is preliminary data.</text>
</comment>
<feature type="transmembrane region" description="Helical" evidence="2">
    <location>
        <begin position="24"/>
        <end position="43"/>
    </location>
</feature>
<dbReference type="EMBL" id="JAPTGG010000007">
    <property type="protein sequence ID" value="MCZ0865475.1"/>
    <property type="molecule type" value="Genomic_DNA"/>
</dbReference>
<accession>A0A9J6RLT6</accession>
<feature type="coiled-coil region" evidence="1">
    <location>
        <begin position="59"/>
        <end position="92"/>
    </location>
</feature>
<reference evidence="3 4" key="1">
    <citation type="submission" date="2022-12" db="EMBL/GenBank/DDBJ databases">
        <title>Dasania phycosphaerae sp. nov., isolated from particulate material of the south coast of Korea.</title>
        <authorList>
            <person name="Jiang Y."/>
        </authorList>
    </citation>
    <scope>NUCLEOTIDE SEQUENCE [LARGE SCALE GENOMIC DNA]</scope>
    <source>
        <strain evidence="3 4">GY-19</strain>
    </source>
</reference>
<organism evidence="3 4">
    <name type="scientific">Dasania phycosphaerae</name>
    <dbReference type="NCBI Taxonomy" id="2950436"/>
    <lineage>
        <taxon>Bacteria</taxon>
        <taxon>Pseudomonadati</taxon>
        <taxon>Pseudomonadota</taxon>
        <taxon>Gammaproteobacteria</taxon>
        <taxon>Cellvibrionales</taxon>
        <taxon>Spongiibacteraceae</taxon>
        <taxon>Dasania</taxon>
    </lineage>
</organism>
<dbReference type="AlphaFoldDB" id="A0A9J6RLT6"/>
<keyword evidence="1" id="KW-0175">Coiled coil</keyword>
<evidence type="ECO:0000313" key="3">
    <source>
        <dbReference type="EMBL" id="MCZ0865475.1"/>
    </source>
</evidence>
<dbReference type="Proteomes" id="UP001069090">
    <property type="component" value="Unassembled WGS sequence"/>
</dbReference>
<evidence type="ECO:0008006" key="5">
    <source>
        <dbReference type="Google" id="ProtNLM"/>
    </source>
</evidence>
<proteinExistence type="predicted"/>
<protein>
    <recommendedName>
        <fullName evidence="5">MSHA biogenesis protein MshI</fullName>
    </recommendedName>
</protein>
<gene>
    <name evidence="3" type="ORF">O0V09_09700</name>
</gene>
<keyword evidence="2" id="KW-0472">Membrane</keyword>
<keyword evidence="2" id="KW-1133">Transmembrane helix</keyword>